<evidence type="ECO:0000313" key="3">
    <source>
        <dbReference type="Proteomes" id="UP000308037"/>
    </source>
</evidence>
<keyword evidence="1" id="KW-1133">Transmembrane helix</keyword>
<keyword evidence="1" id="KW-0472">Membrane</keyword>
<organism evidence="2 3">
    <name type="scientific">Natronomonas salsuginis</name>
    <dbReference type="NCBI Taxonomy" id="2217661"/>
    <lineage>
        <taxon>Archaea</taxon>
        <taxon>Methanobacteriati</taxon>
        <taxon>Methanobacteriota</taxon>
        <taxon>Stenosarchaea group</taxon>
        <taxon>Halobacteria</taxon>
        <taxon>Halobacteriales</taxon>
        <taxon>Natronomonadaceae</taxon>
        <taxon>Natronomonas</taxon>
    </lineage>
</organism>
<dbReference type="OrthoDB" id="341659at2157"/>
<dbReference type="RefSeq" id="WP_137277008.1">
    <property type="nucleotide sequence ID" value="NZ_QKNX01000004.1"/>
</dbReference>
<gene>
    <name evidence="2" type="ORF">DM868_11455</name>
</gene>
<comment type="caution">
    <text evidence="2">The sequence shown here is derived from an EMBL/GenBank/DDBJ whole genome shotgun (WGS) entry which is preliminary data.</text>
</comment>
<protein>
    <submittedName>
        <fullName evidence="2">Uncharacterized protein</fullName>
    </submittedName>
</protein>
<feature type="transmembrane region" description="Helical" evidence="1">
    <location>
        <begin position="12"/>
        <end position="33"/>
    </location>
</feature>
<sequence>MSQVFVLAVVEALGALSGITLYAVLIVLSVLLFGGPYQIARRSGLGTAHAVGAGISGLGLVFLFLIALQILHSPI</sequence>
<dbReference type="EMBL" id="QKNX01000004">
    <property type="protein sequence ID" value="TKR25369.1"/>
    <property type="molecule type" value="Genomic_DNA"/>
</dbReference>
<accession>A0A4U5JH48</accession>
<dbReference type="Proteomes" id="UP000308037">
    <property type="component" value="Unassembled WGS sequence"/>
</dbReference>
<name>A0A4U5JH48_9EURY</name>
<keyword evidence="3" id="KW-1185">Reference proteome</keyword>
<evidence type="ECO:0000256" key="1">
    <source>
        <dbReference type="SAM" id="Phobius"/>
    </source>
</evidence>
<dbReference type="AlphaFoldDB" id="A0A4U5JH48"/>
<keyword evidence="1" id="KW-0812">Transmembrane</keyword>
<evidence type="ECO:0000313" key="2">
    <source>
        <dbReference type="EMBL" id="TKR25369.1"/>
    </source>
</evidence>
<feature type="transmembrane region" description="Helical" evidence="1">
    <location>
        <begin position="45"/>
        <end position="71"/>
    </location>
</feature>
<proteinExistence type="predicted"/>
<reference evidence="2 3" key="1">
    <citation type="submission" date="2019-04" db="EMBL/GenBank/DDBJ databases">
        <title>Natronomonas sp. F20-122 a newhaloarchaeon isolated from a saline saltern of Isla Bacuta, Huelva, Spain.</title>
        <authorList>
            <person name="Duran-Viseras A."/>
            <person name="Sanchez-Porro C."/>
            <person name="Ventosa A."/>
        </authorList>
    </citation>
    <scope>NUCLEOTIDE SEQUENCE [LARGE SCALE GENOMIC DNA]</scope>
    <source>
        <strain evidence="2 3">F20-122</strain>
    </source>
</reference>